<dbReference type="KEGG" id="npy:NPRO_14020"/>
<accession>A0A809S4S5</accession>
<dbReference type="EMBL" id="AP021858">
    <property type="protein sequence ID" value="BBO23807.1"/>
    <property type="molecule type" value="Genomic_DNA"/>
</dbReference>
<dbReference type="Pfam" id="PF01061">
    <property type="entry name" value="ABC2_membrane"/>
    <property type="match status" value="1"/>
</dbReference>
<keyword evidence="5" id="KW-0997">Cell inner membrane</keyword>
<evidence type="ECO:0000256" key="7">
    <source>
        <dbReference type="ARBA" id="ARBA00022989"/>
    </source>
</evidence>
<dbReference type="InterPro" id="IPR047817">
    <property type="entry name" value="ABC2_TM_bact-type"/>
</dbReference>
<organism evidence="11 12">
    <name type="scientific">Candidatus Nitrosymbiomonas proteolyticus</name>
    <dbReference type="NCBI Taxonomy" id="2608984"/>
    <lineage>
        <taxon>Bacteria</taxon>
        <taxon>Bacillati</taxon>
        <taxon>Armatimonadota</taxon>
        <taxon>Armatimonadota incertae sedis</taxon>
        <taxon>Candidatus Nitrosymbiomonas</taxon>
    </lineage>
</organism>
<name>A0A809S4S5_9BACT</name>
<proteinExistence type="inferred from homology"/>
<comment type="similarity">
    <text evidence="2 9">Belongs to the ABC-2 integral membrane protein family.</text>
</comment>
<evidence type="ECO:0000256" key="5">
    <source>
        <dbReference type="ARBA" id="ARBA00022519"/>
    </source>
</evidence>
<reference evidence="11" key="1">
    <citation type="journal article" name="DNA Res.">
        <title>The physiological potential of anammox bacteria as revealed by their core genome structure.</title>
        <authorList>
            <person name="Okubo T."/>
            <person name="Toyoda A."/>
            <person name="Fukuhara K."/>
            <person name="Uchiyama I."/>
            <person name="Harigaya Y."/>
            <person name="Kuroiwa M."/>
            <person name="Suzuki T."/>
            <person name="Murakami Y."/>
            <person name="Suwa Y."/>
            <person name="Takami H."/>
        </authorList>
    </citation>
    <scope>NUCLEOTIDE SEQUENCE</scope>
    <source>
        <strain evidence="11">317325-2</strain>
    </source>
</reference>
<keyword evidence="6 9" id="KW-0812">Transmembrane</keyword>
<feature type="transmembrane region" description="Helical" evidence="9">
    <location>
        <begin position="178"/>
        <end position="197"/>
    </location>
</feature>
<keyword evidence="8 9" id="KW-0472">Membrane</keyword>
<dbReference type="GO" id="GO:0005886">
    <property type="term" value="C:plasma membrane"/>
    <property type="evidence" value="ECO:0007669"/>
    <property type="project" value="UniProtKB-SubCell"/>
</dbReference>
<evidence type="ECO:0000256" key="8">
    <source>
        <dbReference type="ARBA" id="ARBA00023136"/>
    </source>
</evidence>
<feature type="transmembrane region" description="Helical" evidence="9">
    <location>
        <begin position="104"/>
        <end position="133"/>
    </location>
</feature>
<feature type="transmembrane region" description="Helical" evidence="9">
    <location>
        <begin position="253"/>
        <end position="274"/>
    </location>
</feature>
<dbReference type="InterPro" id="IPR013525">
    <property type="entry name" value="ABC2_TM"/>
</dbReference>
<feature type="transmembrane region" description="Helical" evidence="9">
    <location>
        <begin position="64"/>
        <end position="83"/>
    </location>
</feature>
<dbReference type="Proteomes" id="UP000662873">
    <property type="component" value="Chromosome"/>
</dbReference>
<feature type="transmembrane region" description="Helical" evidence="9">
    <location>
        <begin position="145"/>
        <end position="166"/>
    </location>
</feature>
<keyword evidence="4 9" id="KW-1003">Cell membrane</keyword>
<keyword evidence="3 9" id="KW-0813">Transport</keyword>
<evidence type="ECO:0000256" key="2">
    <source>
        <dbReference type="ARBA" id="ARBA00007783"/>
    </source>
</evidence>
<dbReference type="AlphaFoldDB" id="A0A809S4S5"/>
<feature type="transmembrane region" description="Helical" evidence="9">
    <location>
        <begin position="31"/>
        <end position="52"/>
    </location>
</feature>
<dbReference type="GO" id="GO:0015920">
    <property type="term" value="P:lipopolysaccharide transport"/>
    <property type="evidence" value="ECO:0007669"/>
    <property type="project" value="TreeGrafter"/>
</dbReference>
<evidence type="ECO:0000256" key="1">
    <source>
        <dbReference type="ARBA" id="ARBA00004429"/>
    </source>
</evidence>
<evidence type="ECO:0000259" key="10">
    <source>
        <dbReference type="PROSITE" id="PS51012"/>
    </source>
</evidence>
<evidence type="ECO:0000313" key="11">
    <source>
        <dbReference type="EMBL" id="BBO23807.1"/>
    </source>
</evidence>
<dbReference type="PROSITE" id="PS51012">
    <property type="entry name" value="ABC_TM2"/>
    <property type="match status" value="1"/>
</dbReference>
<dbReference type="GO" id="GO:0140359">
    <property type="term" value="F:ABC-type transporter activity"/>
    <property type="evidence" value="ECO:0007669"/>
    <property type="project" value="InterPro"/>
</dbReference>
<protein>
    <recommendedName>
        <fullName evidence="9">Transport permease protein</fullName>
    </recommendedName>
</protein>
<feature type="domain" description="ABC transmembrane type-2" evidence="10">
    <location>
        <begin position="32"/>
        <end position="277"/>
    </location>
</feature>
<keyword evidence="7 9" id="KW-1133">Transmembrane helix</keyword>
<sequence length="285" mass="32800">MLAELRELWRFRELLFSLVERELRIRYKNSFFGFLWSLLNPLITVVVITLVFKNFLRNDTPNLSAYILAAYLPFLFFQMAVMDSSQSVLLSLQLVKKIYFPREILPLASILSNLIHLLLALLVFVAYLIVIYIGDPRIPSIQPTILLLPIVILINLTLVVGIGFIVSALNTFYEDVKYIVGVLMYLLFFGCPIFYFSENVWAHSLSRGDGGWSYYLYHLNPVAMLCTAYRKVLVAPQPVKIGDSVYDPLPLDWGLLGIAAALSLALMVFGYWLFIRLKWRFVERP</sequence>
<gene>
    <name evidence="11" type="ORF">NPRO_14020</name>
</gene>
<evidence type="ECO:0000313" key="12">
    <source>
        <dbReference type="Proteomes" id="UP000662873"/>
    </source>
</evidence>
<evidence type="ECO:0000256" key="3">
    <source>
        <dbReference type="ARBA" id="ARBA00022448"/>
    </source>
</evidence>
<comment type="subcellular location">
    <subcellularLocation>
        <location evidence="1">Cell inner membrane</location>
        <topology evidence="1">Multi-pass membrane protein</topology>
    </subcellularLocation>
    <subcellularLocation>
        <location evidence="9">Cell membrane</location>
        <topology evidence="9">Multi-pass membrane protein</topology>
    </subcellularLocation>
</comment>
<evidence type="ECO:0000256" key="9">
    <source>
        <dbReference type="RuleBase" id="RU361157"/>
    </source>
</evidence>
<evidence type="ECO:0000256" key="6">
    <source>
        <dbReference type="ARBA" id="ARBA00022692"/>
    </source>
</evidence>
<dbReference type="PANTHER" id="PTHR30413:SF8">
    <property type="entry name" value="TRANSPORT PERMEASE PROTEIN"/>
    <property type="match status" value="1"/>
</dbReference>
<evidence type="ECO:0000256" key="4">
    <source>
        <dbReference type="ARBA" id="ARBA00022475"/>
    </source>
</evidence>
<dbReference type="PANTHER" id="PTHR30413">
    <property type="entry name" value="INNER MEMBRANE TRANSPORT PERMEASE"/>
    <property type="match status" value="1"/>
</dbReference>